<proteinExistence type="inferred from homology"/>
<dbReference type="Pfam" id="PF02922">
    <property type="entry name" value="CBM_48"/>
    <property type="match status" value="1"/>
</dbReference>
<dbReference type="GO" id="GO:0005980">
    <property type="term" value="P:glycogen catabolic process"/>
    <property type="evidence" value="ECO:0007669"/>
    <property type="project" value="InterPro"/>
</dbReference>
<comment type="similarity">
    <text evidence="1">Belongs to the glycosyl hydrolase 13 family.</text>
</comment>
<dbReference type="SUPFAM" id="SSF51445">
    <property type="entry name" value="(Trans)glycosidases"/>
    <property type="match status" value="1"/>
</dbReference>
<dbReference type="InterPro" id="IPR017853">
    <property type="entry name" value="GH"/>
</dbReference>
<dbReference type="InterPro" id="IPR044505">
    <property type="entry name" value="GlgX_Isoamylase_N_E_set"/>
</dbReference>
<dbReference type="PANTHER" id="PTHR43002">
    <property type="entry name" value="GLYCOGEN DEBRANCHING ENZYME"/>
    <property type="match status" value="1"/>
</dbReference>
<dbReference type="EMBL" id="BMCT01000001">
    <property type="protein sequence ID" value="GGF47143.1"/>
    <property type="molecule type" value="Genomic_DNA"/>
</dbReference>
<dbReference type="NCBIfam" id="TIGR02100">
    <property type="entry name" value="glgX_debranch"/>
    <property type="match status" value="1"/>
</dbReference>
<dbReference type="InterPro" id="IPR004193">
    <property type="entry name" value="Glyco_hydro_13_N"/>
</dbReference>
<reference evidence="5" key="1">
    <citation type="journal article" date="2014" name="Int. J. Syst. Evol. Microbiol.">
        <title>Complete genome sequence of Corynebacterium casei LMG S-19264T (=DSM 44701T), isolated from a smear-ripened cheese.</title>
        <authorList>
            <consortium name="US DOE Joint Genome Institute (JGI-PGF)"/>
            <person name="Walter F."/>
            <person name="Albersmeier A."/>
            <person name="Kalinowski J."/>
            <person name="Ruckert C."/>
        </authorList>
    </citation>
    <scope>NUCLEOTIDE SEQUENCE</scope>
    <source>
        <strain evidence="5">CCM 7897</strain>
    </source>
</reference>
<keyword evidence="2" id="KW-0378">Hydrolase</keyword>
<feature type="domain" description="Glycosyl hydrolase family 13 catalytic" evidence="4">
    <location>
        <begin position="176"/>
        <end position="578"/>
    </location>
</feature>
<evidence type="ECO:0000259" key="4">
    <source>
        <dbReference type="SMART" id="SM00642"/>
    </source>
</evidence>
<protein>
    <submittedName>
        <fullName evidence="5">Glycogen operon protein GlgX homolog</fullName>
    </submittedName>
</protein>
<dbReference type="GO" id="GO:0004135">
    <property type="term" value="F:amylo-alpha-1,6-glucosidase activity"/>
    <property type="evidence" value="ECO:0007669"/>
    <property type="project" value="InterPro"/>
</dbReference>
<reference evidence="5" key="2">
    <citation type="submission" date="2020-09" db="EMBL/GenBank/DDBJ databases">
        <authorList>
            <person name="Sun Q."/>
            <person name="Sedlacek I."/>
        </authorList>
    </citation>
    <scope>NUCLEOTIDE SEQUENCE</scope>
    <source>
        <strain evidence="5">CCM 7897</strain>
    </source>
</reference>
<evidence type="ECO:0000256" key="1">
    <source>
        <dbReference type="ARBA" id="ARBA00008061"/>
    </source>
</evidence>
<comment type="caution">
    <text evidence="5">The sequence shown here is derived from an EMBL/GenBank/DDBJ whole genome shotgun (WGS) entry which is preliminary data.</text>
</comment>
<keyword evidence="6" id="KW-1185">Reference proteome</keyword>
<gene>
    <name evidence="5" type="primary">glgX</name>
    <name evidence="5" type="ORF">GCM10007301_03160</name>
</gene>
<accession>A0A917BKB0</accession>
<organism evidence="5 6">
    <name type="scientific">Azorhizobium oxalatiphilum</name>
    <dbReference type="NCBI Taxonomy" id="980631"/>
    <lineage>
        <taxon>Bacteria</taxon>
        <taxon>Pseudomonadati</taxon>
        <taxon>Pseudomonadota</taxon>
        <taxon>Alphaproteobacteria</taxon>
        <taxon>Hyphomicrobiales</taxon>
        <taxon>Xanthobacteraceae</taxon>
        <taxon>Azorhizobium</taxon>
    </lineage>
</organism>
<evidence type="ECO:0000256" key="3">
    <source>
        <dbReference type="ARBA" id="ARBA00023295"/>
    </source>
</evidence>
<dbReference type="Gene3D" id="2.60.40.1180">
    <property type="entry name" value="Golgi alpha-mannosidase II"/>
    <property type="match status" value="1"/>
</dbReference>
<dbReference type="InterPro" id="IPR011837">
    <property type="entry name" value="Glycogen_debranch_GlgX"/>
</dbReference>
<dbReference type="CDD" id="cd11326">
    <property type="entry name" value="AmyAc_Glg_debranch"/>
    <property type="match status" value="1"/>
</dbReference>
<dbReference type="RefSeq" id="WP_188574760.1">
    <property type="nucleotide sequence ID" value="NZ_BMCT01000001.1"/>
</dbReference>
<evidence type="ECO:0000256" key="2">
    <source>
        <dbReference type="ARBA" id="ARBA00022801"/>
    </source>
</evidence>
<sequence>MTLPPIPERLEKGQPYPLGATPDGLGTNFAVFSANAQKIELCLFEPTGRREVARLALPECTDEVWHGYLPGAFEGLIYGYRAHGPFDPARGHRFNPAKLLLDPYARQLFGPLRWSDALFGYRVGGPRADLSLDRRDSAAAMPKAVVVGSTVDWGDDRSPIVAWSDTVIYETHLRGHTMRRGDARAHERGTFAALGNPRVIDHLVKIGITSVELLPVQSFLQERFLLEKGLRNYWGYSTLGFFAPEPSYLATGSLHEMRAAIRRLHAAGIEVILDVVYNHTCEGSELGPTLSFRGLDNASYYRLVPGDERYYINDTGCGNTVNLSHPRVLQMVMDSLRYWVTAFHVDGFRFDLGVTLGREGNGFDPGSGFFDVMRQDPILANVKLIAEPWDIGPDGYQLGNLPPGFAEWNDSFRDGVRRFWRGELGQRGNLASRLSGSGDLFDRRFRKPWASINYVASHDGFTLADLVSYEHKHNLANGEDNRDGHDANFSANWGTEGASDDPAIIETRGRVARAMLSTVFFSHGTPMLLAGDEFGRTQQGNNNAYCQDNDLSWLDWEQAQTPQGRSLTAFVARLAEIRARYPILRAPRFLHGHEELDDGLRDIGWFDESGTELIGEGWHADGGQTLALRRAGPAEGLGLDVLLLLLNGKPHPVTFTLPTPALTWRLLVDSATGLIPEERGISQSIIVEGRSVRLLAAHMPPRSTAAPLARPSA</sequence>
<dbReference type="SUPFAM" id="SSF81296">
    <property type="entry name" value="E set domains"/>
    <property type="match status" value="1"/>
</dbReference>
<evidence type="ECO:0000313" key="6">
    <source>
        <dbReference type="Proteomes" id="UP000606044"/>
    </source>
</evidence>
<dbReference type="Gene3D" id="2.60.40.10">
    <property type="entry name" value="Immunoglobulins"/>
    <property type="match status" value="1"/>
</dbReference>
<name>A0A917BKB0_9HYPH</name>
<dbReference type="InterPro" id="IPR013780">
    <property type="entry name" value="Glyco_hydro_b"/>
</dbReference>
<dbReference type="InterPro" id="IPR006047">
    <property type="entry name" value="GH13_cat_dom"/>
</dbReference>
<dbReference type="InterPro" id="IPR013783">
    <property type="entry name" value="Ig-like_fold"/>
</dbReference>
<dbReference type="InterPro" id="IPR014756">
    <property type="entry name" value="Ig_E-set"/>
</dbReference>
<dbReference type="Proteomes" id="UP000606044">
    <property type="component" value="Unassembled WGS sequence"/>
</dbReference>
<dbReference type="AlphaFoldDB" id="A0A917BKB0"/>
<dbReference type="SMART" id="SM00642">
    <property type="entry name" value="Aamy"/>
    <property type="match status" value="1"/>
</dbReference>
<evidence type="ECO:0000313" key="5">
    <source>
        <dbReference type="EMBL" id="GGF47143.1"/>
    </source>
</evidence>
<dbReference type="CDD" id="cd02856">
    <property type="entry name" value="E_set_GDE_Isoamylase_N"/>
    <property type="match status" value="1"/>
</dbReference>
<dbReference type="Gene3D" id="3.20.20.80">
    <property type="entry name" value="Glycosidases"/>
    <property type="match status" value="1"/>
</dbReference>
<dbReference type="SUPFAM" id="SSF51011">
    <property type="entry name" value="Glycosyl hydrolase domain"/>
    <property type="match status" value="1"/>
</dbReference>
<keyword evidence="3" id="KW-0326">Glycosidase</keyword>